<evidence type="ECO:0000256" key="14">
    <source>
        <dbReference type="ARBA" id="ARBA00023157"/>
    </source>
</evidence>
<dbReference type="Ensembl" id="ENSCJPT00005033241.1">
    <property type="protein sequence ID" value="ENSCJPP00005024379.1"/>
    <property type="gene ID" value="ENSCJPG00005015907.1"/>
</dbReference>
<evidence type="ECO:0000256" key="8">
    <source>
        <dbReference type="ARBA" id="ARBA00022843"/>
    </source>
</evidence>
<evidence type="ECO:0000256" key="2">
    <source>
        <dbReference type="ARBA" id="ARBA00022448"/>
    </source>
</evidence>
<dbReference type="GO" id="GO:0086010">
    <property type="term" value="P:membrane depolarization during action potential"/>
    <property type="evidence" value="ECO:0007669"/>
    <property type="project" value="TreeGrafter"/>
</dbReference>
<keyword evidence="8" id="KW-0832">Ubl conjugation</keyword>
<evidence type="ECO:0000256" key="7">
    <source>
        <dbReference type="ARBA" id="ARBA00022737"/>
    </source>
</evidence>
<feature type="region of interest" description="Disordered" evidence="21">
    <location>
        <begin position="540"/>
        <end position="584"/>
    </location>
</feature>
<dbReference type="InterPro" id="IPR001696">
    <property type="entry name" value="Na_channel_asu"/>
</dbReference>
<keyword evidence="3 19" id="KW-0894">Sodium channel</keyword>
<keyword evidence="2 19" id="KW-0813">Transport</keyword>
<feature type="coiled-coil region" evidence="20">
    <location>
        <begin position="375"/>
        <end position="420"/>
    </location>
</feature>
<comment type="subcellular location">
    <subcellularLocation>
        <location evidence="1 19">Cell membrane</location>
        <topology evidence="1 19">Multi-pass membrane protein</topology>
    </subcellularLocation>
</comment>
<feature type="domain" description="Voltage-gated Na+ ion channel cytoplasmic" evidence="24">
    <location>
        <begin position="512"/>
        <end position="664"/>
    </location>
</feature>
<dbReference type="Pfam" id="PF06512">
    <property type="entry name" value="Na_trans_assoc"/>
    <property type="match status" value="1"/>
</dbReference>
<keyword evidence="6 19" id="KW-0812">Transmembrane</keyword>
<feature type="transmembrane region" description="Helical" evidence="19">
    <location>
        <begin position="200"/>
        <end position="221"/>
    </location>
</feature>
<dbReference type="FunFam" id="1.20.120.350:FF:000003">
    <property type="entry name" value="Voltage-dependent sodium channel"/>
    <property type="match status" value="1"/>
</dbReference>
<keyword evidence="12 19" id="KW-0406">Ion transport</keyword>
<dbReference type="InterPro" id="IPR043203">
    <property type="entry name" value="VGCC_Ca_Na"/>
</dbReference>
<dbReference type="FunFam" id="1.10.287.70:FF:000001">
    <property type="entry name" value="Sodium channel protein"/>
    <property type="match status" value="1"/>
</dbReference>
<keyword evidence="16 19" id="KW-0739">Sodium transport</keyword>
<comment type="function">
    <text evidence="19">Mediates the voltage-dependent sodium ion permeability of excitable membranes. Assuming opened or closed conformations in response to the voltage difference across the membrane, the protein forms a sodium-selective channel through which Na(+) ions may pass in accordance with their electrochemical gradient.</text>
</comment>
<organism evidence="26 27">
    <name type="scientific">Coturnix japonica</name>
    <name type="common">Japanese quail</name>
    <name type="synonym">Coturnix coturnix japonica</name>
    <dbReference type="NCBI Taxonomy" id="93934"/>
    <lineage>
        <taxon>Eukaryota</taxon>
        <taxon>Metazoa</taxon>
        <taxon>Chordata</taxon>
        <taxon>Craniata</taxon>
        <taxon>Vertebrata</taxon>
        <taxon>Euteleostomi</taxon>
        <taxon>Archelosauria</taxon>
        <taxon>Archosauria</taxon>
        <taxon>Dinosauria</taxon>
        <taxon>Saurischia</taxon>
        <taxon>Theropoda</taxon>
        <taxon>Coelurosauria</taxon>
        <taxon>Aves</taxon>
        <taxon>Neognathae</taxon>
        <taxon>Galloanserae</taxon>
        <taxon>Galliformes</taxon>
        <taxon>Phasianidae</taxon>
        <taxon>Perdicinae</taxon>
        <taxon>Coturnix</taxon>
    </lineage>
</organism>
<dbReference type="InterPro" id="IPR010526">
    <property type="entry name" value="Na_trans_assoc_dom"/>
</dbReference>
<comment type="catalytic activity">
    <reaction evidence="18">
        <text>Na(+)(in) = Na(+)(out)</text>
        <dbReference type="Rhea" id="RHEA:34963"/>
        <dbReference type="ChEBI" id="CHEBI:29101"/>
    </reaction>
</comment>
<feature type="domain" description="Sodium ion transport-associated" evidence="23">
    <location>
        <begin position="952"/>
        <end position="1159"/>
    </location>
</feature>
<dbReference type="GeneTree" id="ENSGT00940000157130"/>
<feature type="transmembrane region" description="Helical" evidence="19">
    <location>
        <begin position="1563"/>
        <end position="1591"/>
    </location>
</feature>
<evidence type="ECO:0000313" key="27">
    <source>
        <dbReference type="Proteomes" id="UP000694412"/>
    </source>
</evidence>
<feature type="transmembrane region" description="Helical" evidence="19">
    <location>
        <begin position="1166"/>
        <end position="1184"/>
    </location>
</feature>
<feature type="transmembrane region" description="Helical" evidence="19">
    <location>
        <begin position="825"/>
        <end position="853"/>
    </location>
</feature>
<dbReference type="InterPro" id="IPR024583">
    <property type="entry name" value="Na_trans_cytopl"/>
</dbReference>
<dbReference type="PANTHER" id="PTHR10037:SF237">
    <property type="entry name" value="SODIUM CHANNEL PROTEIN TYPE 3 SUBUNIT ALPHA"/>
    <property type="match status" value="1"/>
</dbReference>
<dbReference type="InterPro" id="IPR027359">
    <property type="entry name" value="Volt_channel_dom_sf"/>
</dbReference>
<gene>
    <name evidence="26" type="primary">SCN3A</name>
</gene>
<evidence type="ECO:0000313" key="26">
    <source>
        <dbReference type="Ensembl" id="ENSCJPP00005024379.1"/>
    </source>
</evidence>
<evidence type="ECO:0000256" key="10">
    <source>
        <dbReference type="ARBA" id="ARBA00022989"/>
    </source>
</evidence>
<evidence type="ECO:0000256" key="21">
    <source>
        <dbReference type="SAM" id="MobiDB-lite"/>
    </source>
</evidence>
<feature type="compositionally biased region" description="Polar residues" evidence="21">
    <location>
        <begin position="1091"/>
        <end position="1101"/>
    </location>
</feature>
<dbReference type="Gene3D" id="1.10.287.70">
    <property type="match status" value="4"/>
</dbReference>
<feature type="domain" description="Ion transport" evidence="22">
    <location>
        <begin position="1445"/>
        <end position="1700"/>
    </location>
</feature>
<keyword evidence="9 19" id="KW-0851">Voltage-gated channel</keyword>
<keyword evidence="17 19" id="KW-0407">Ion channel</keyword>
<feature type="transmembrane region" description="Helical" evidence="19">
    <location>
        <begin position="351"/>
        <end position="378"/>
    </location>
</feature>
<dbReference type="InterPro" id="IPR000048">
    <property type="entry name" value="IQ_motif_EF-hand-BS"/>
</dbReference>
<dbReference type="FunFam" id="1.10.287.70:FF:000003">
    <property type="entry name" value="Sodium channel protein"/>
    <property type="match status" value="1"/>
</dbReference>
<feature type="transmembrane region" description="Helical" evidence="19">
    <location>
        <begin position="1205"/>
        <end position="1227"/>
    </location>
</feature>
<keyword evidence="5" id="KW-0597">Phosphoprotein</keyword>
<keyword evidence="4" id="KW-1003">Cell membrane</keyword>
<name>A0A8C2UAN8_COTJA</name>
<evidence type="ECO:0000256" key="16">
    <source>
        <dbReference type="ARBA" id="ARBA00023201"/>
    </source>
</evidence>
<evidence type="ECO:0000256" key="3">
    <source>
        <dbReference type="ARBA" id="ARBA00022461"/>
    </source>
</evidence>
<evidence type="ECO:0000256" key="15">
    <source>
        <dbReference type="ARBA" id="ARBA00023180"/>
    </source>
</evidence>
<dbReference type="Gene3D" id="1.20.120.350">
    <property type="entry name" value="Voltage-gated potassium channels. Chain C"/>
    <property type="match status" value="3"/>
</dbReference>
<dbReference type="SMART" id="SM00015">
    <property type="entry name" value="IQ"/>
    <property type="match status" value="1"/>
</dbReference>
<feature type="compositionally biased region" description="Basic residues" evidence="21">
    <location>
        <begin position="451"/>
        <end position="462"/>
    </location>
</feature>
<proteinExistence type="inferred from homology"/>
<feature type="transmembrane region" description="Helical" evidence="19">
    <location>
        <begin position="1364"/>
        <end position="1388"/>
    </location>
</feature>
<evidence type="ECO:0000256" key="6">
    <source>
        <dbReference type="ARBA" id="ARBA00022692"/>
    </source>
</evidence>
<evidence type="ECO:0000256" key="5">
    <source>
        <dbReference type="ARBA" id="ARBA00022553"/>
    </source>
</evidence>
<evidence type="ECO:0000259" key="24">
    <source>
        <dbReference type="Pfam" id="PF11933"/>
    </source>
</evidence>
<dbReference type="Gene3D" id="1.10.238.10">
    <property type="entry name" value="EF-hand"/>
    <property type="match status" value="1"/>
</dbReference>
<feature type="transmembrane region" description="Helical" evidence="19">
    <location>
        <begin position="745"/>
        <end position="768"/>
    </location>
</feature>
<sequence length="1918" mass="217660">MAQALLVPPGPESFRYFTRDSLAAIEKRSAEEKAKKPKQEHNDDDENGPKPNSDLEAGKTLPFIYGDIPPGMVSEPLEDLDPYYINKKTFIVLNKGKAIFRFSATSAFMLIMCTILTNCVFMTMSNPPDWTKNVEYTFTGIYTFESLIKILARGFCLEGFTFLRDPWNWLDFSVILMAYVTEFVDLGNISALRTFRVLRALKTITVIPGLKTIVGALIQSVKKLSDVMILTVFCLSVFALIGLQLFMGNLRNKCLQWPPDNSTFEINVISYFNTHFYILEGQRDALLCGNSSDAGQCPEGYICVKAGRNPNYGYTSFDTFSWAFLSLFRLMTQDFWENLYQLTLRAAGKTYMIFFVLVIFLGSFYLINLILAVVAMAYEEQNQATMEEAEQKEAEFQQMLEQLKKQQEEAQATAAVAAASVASRDFSGVGGLGELLESSSEASKLSSKSAKERRNRRKRRRQKEMSEAEDKGDNDKFPKSESEDSIRRKSFRFSTEGSQLTYEKRFTSPHQSLLSIRGSLFSPRRNSKTSIFSFRGRTRDIGSENDFADDEHSTLEDNESRRDSLFVPNQHGERRNSNISQASMSSRMVPALPANGKMHSAVDCNGVVSLVGGPSTLTSPTGQLLPEGTTTETEIRKRRLSSYQISMEMLEDSAARQRAMSIASILTNTMEELEESRQKCPPCWYKFANTFLIWDCWSPWLKVKHVVNLVVMDPFVDLAITICIVLNTLFMAMEHYPMTEQFSSVLSVGNLVFTGIFTAEMVLKIIAMDPYYYFQEGWNIFDGIIVSLSLMELGLANVEGLSVLRSFRLLRVFKLAKSWPTLNMLIKIIGNSVGALGNLTLVLAIIVFIFAVVGMQLFGKSYKECVCKISSDCELPRWHMHDFFHSFLIVFRVLCGEWIETMWDCMEVAGQTMCLIVFMLVMVIGNLVVLNLFLALLLSSFSSDNLAATDDDNEMNNLQIAVARIQKGIDYIKKKIQEFVQKAFIRKQKALEEIKALEELNNKKDSCISNHTAVEISKDMNYLKDGNGTTSGVGTGSSVEKYAVDESDYMSFINNPGLTVTVPIAVGESDFENLNTEEFSSESDMEESKQKLNASSSSEGSTVDIAPPGEGEQAEIEPEEALEPEACFTEGCVKKFPCCQVSIEDGKGKIWWNLRKTCYSIVEHNWFETFIVFMILLSSGALAFEDIYIEQRKTIKTMLEYADKVFTYIFILEMLLKWVAYGFQIYFTNAWCWLDFLIVDVVVNALVGAIPSIMNVLLVCLIFWLIFSIMGVNLFAGKFYHCVNTTTGEMFDVSDVNNYTQCEELIKNNQSARWKNVKVNFDNVGAGYLSLLQVATFKGWMDIMYAAVDSREVDQPKYEDNLYMYLYFVIFIIFGSFFTLNLFIGVIIDNFNQQKKKISQDIFMTEEQKKYYNAMKKLGSKKPQKPIPRPVNKFQGMVFDFVTKQVFDISIMILICLNMVTMMVETDDQSKEMETILSRINLVFIILFTGEFVLKLISLRHYYFTIGWNIFDFVVVILSIVGMFLAEMIEKYFVSPTLFRVIRLARIGRILRLIKGAKGIRTLLFALMMSLPALFNIGLLLFLVMFIYAIFGMSNFAYVKREVGIDDMFNFETFGNSMICLFQITTSAGWDGLLAPILNSGEPDCDPHKDHPGSSVKGDCGNPSVGIFFFVSYIIISFLVVVNMYIAVILENFSVATEESAEPLSEDDFEMFYEVWEKFDPDATQFIEYSKLSDFAAALDPPLNIPKPNKIQLIAMDLPMVSGDRIHCLDILFAFTKRVLGESGEMDALRVQMEDRFMAANPSKVSYEPITTTLRRKQEEVSALIIQRAYRRYLLKQKVKKVSSIYNKNKNKEGDVEVIKETIIDKLNGNSTPEKTDESSSTTSPPSYDSVTKPDKEKIEKDKAEKNYKGKNVRENKK</sequence>
<keyword evidence="7" id="KW-0677">Repeat</keyword>
<feature type="transmembrane region" description="Helical" evidence="19">
    <location>
        <begin position="98"/>
        <end position="124"/>
    </location>
</feature>
<dbReference type="FunFam" id="1.20.120.350:FF:000002">
    <property type="entry name" value="Sodium channel protein"/>
    <property type="match status" value="1"/>
</dbReference>
<protein>
    <recommendedName>
        <fullName evidence="19">Sodium channel protein</fullName>
    </recommendedName>
</protein>
<feature type="domain" description="Ion transport" evidence="22">
    <location>
        <begin position="109"/>
        <end position="385"/>
    </location>
</feature>
<evidence type="ECO:0000256" key="11">
    <source>
        <dbReference type="ARBA" id="ARBA00023053"/>
    </source>
</evidence>
<dbReference type="FunFam" id="1.10.238.10:FF:000002">
    <property type="entry name" value="Sodium channel protein"/>
    <property type="match status" value="1"/>
</dbReference>
<feature type="domain" description="Ion transport" evidence="22">
    <location>
        <begin position="1241"/>
        <end position="1397"/>
    </location>
</feature>
<dbReference type="Gene3D" id="1.20.5.1190">
    <property type="entry name" value="iswi atpase"/>
    <property type="match status" value="1"/>
</dbReference>
<evidence type="ECO:0000259" key="25">
    <source>
        <dbReference type="Pfam" id="PF24609"/>
    </source>
</evidence>
<evidence type="ECO:0000256" key="17">
    <source>
        <dbReference type="ARBA" id="ARBA00023303"/>
    </source>
</evidence>
<evidence type="ECO:0000256" key="18">
    <source>
        <dbReference type="ARBA" id="ARBA00036239"/>
    </source>
</evidence>
<dbReference type="Proteomes" id="UP000694412">
    <property type="component" value="Chromosome 7"/>
</dbReference>
<evidence type="ECO:0000256" key="12">
    <source>
        <dbReference type="ARBA" id="ARBA00023065"/>
    </source>
</evidence>
<feature type="domain" description="SCN5A-like C-terminal IQ motif" evidence="25">
    <location>
        <begin position="1812"/>
        <end position="1844"/>
    </location>
</feature>
<reference evidence="26" key="1">
    <citation type="submission" date="2015-11" db="EMBL/GenBank/DDBJ databases">
        <authorList>
            <consortium name="International Coturnix japonica Genome Analysis Consortium"/>
            <person name="Warren W."/>
            <person name="Burt D.W."/>
            <person name="Antin P.B."/>
            <person name="Lanford R."/>
            <person name="Gros J."/>
            <person name="Wilson R.K."/>
        </authorList>
    </citation>
    <scope>NUCLEOTIDE SEQUENCE [LARGE SCALE GENOMIC DNA]</scope>
</reference>
<feature type="domain" description="Ion transport" evidence="22">
    <location>
        <begin position="714"/>
        <end position="945"/>
    </location>
</feature>
<feature type="compositionally biased region" description="Basic and acidic residues" evidence="21">
    <location>
        <begin position="463"/>
        <end position="487"/>
    </location>
</feature>
<evidence type="ECO:0000259" key="23">
    <source>
        <dbReference type="Pfam" id="PF06512"/>
    </source>
</evidence>
<feature type="transmembrane region" description="Helical" evidence="19">
    <location>
        <begin position="1476"/>
        <end position="1494"/>
    </location>
</feature>
<dbReference type="PROSITE" id="PS50096">
    <property type="entry name" value="IQ"/>
    <property type="match status" value="1"/>
</dbReference>
<dbReference type="CDD" id="cd13433">
    <property type="entry name" value="Na_channel_gate"/>
    <property type="match status" value="1"/>
</dbReference>
<evidence type="ECO:0000256" key="1">
    <source>
        <dbReference type="ARBA" id="ARBA00004651"/>
    </source>
</evidence>
<keyword evidence="10 19" id="KW-1133">Transmembrane helix</keyword>
<evidence type="ECO:0000256" key="19">
    <source>
        <dbReference type="RuleBase" id="RU361132"/>
    </source>
</evidence>
<feature type="transmembrane region" description="Helical" evidence="19">
    <location>
        <begin position="1667"/>
        <end position="1690"/>
    </location>
</feature>
<dbReference type="InterPro" id="IPR044564">
    <property type="entry name" value="Na_chnl_inactivation_gate"/>
</dbReference>
<feature type="transmembrane region" description="Helical" evidence="19">
    <location>
        <begin position="1446"/>
        <end position="1464"/>
    </location>
</feature>
<reference evidence="26" key="2">
    <citation type="submission" date="2025-08" db="UniProtKB">
        <authorList>
            <consortium name="Ensembl"/>
        </authorList>
    </citation>
    <scope>IDENTIFICATION</scope>
</reference>
<accession>A0A8C2UAN8</accession>
<dbReference type="Pfam" id="PF11933">
    <property type="entry name" value="Na_trans_cytopl"/>
    <property type="match status" value="1"/>
</dbReference>
<keyword evidence="11 19" id="KW-0915">Sodium</keyword>
<feature type="transmembrane region" description="Helical" evidence="19">
    <location>
        <begin position="227"/>
        <end position="247"/>
    </location>
</feature>
<dbReference type="GO" id="GO:0019228">
    <property type="term" value="P:neuronal action potential"/>
    <property type="evidence" value="ECO:0007669"/>
    <property type="project" value="TreeGrafter"/>
</dbReference>
<dbReference type="FunFam" id="1.20.120.350:FF:000005">
    <property type="entry name" value="Sodium channel protein"/>
    <property type="match status" value="1"/>
</dbReference>
<dbReference type="Pfam" id="PF00520">
    <property type="entry name" value="Ion_trans"/>
    <property type="match status" value="5"/>
</dbReference>
<reference evidence="26" key="3">
    <citation type="submission" date="2025-09" db="UniProtKB">
        <authorList>
            <consortium name="Ensembl"/>
        </authorList>
    </citation>
    <scope>IDENTIFICATION</scope>
</reference>
<comment type="similarity">
    <text evidence="19">Belongs to the sodium channel (TC 1.A.1.10) family.</text>
</comment>
<feature type="transmembrane region" description="Helical" evidence="19">
    <location>
        <begin position="715"/>
        <end position="733"/>
    </location>
</feature>
<evidence type="ECO:0000256" key="13">
    <source>
        <dbReference type="ARBA" id="ARBA00023136"/>
    </source>
</evidence>
<feature type="region of interest" description="Disordered" evidence="21">
    <location>
        <begin position="28"/>
        <end position="56"/>
    </location>
</feature>
<feature type="region of interest" description="Disordered" evidence="21">
    <location>
        <begin position="1077"/>
        <end position="1119"/>
    </location>
</feature>
<evidence type="ECO:0000259" key="22">
    <source>
        <dbReference type="Pfam" id="PF00520"/>
    </source>
</evidence>
<feature type="domain" description="Ion transport" evidence="22">
    <location>
        <begin position="1164"/>
        <end position="1239"/>
    </location>
</feature>
<feature type="region of interest" description="Disordered" evidence="21">
    <location>
        <begin position="443"/>
        <end position="490"/>
    </location>
</feature>
<feature type="compositionally biased region" description="Basic and acidic residues" evidence="21">
    <location>
        <begin position="1892"/>
        <end position="1918"/>
    </location>
</feature>
<feature type="transmembrane region" description="Helical" evidence="19">
    <location>
        <begin position="1257"/>
        <end position="1276"/>
    </location>
</feature>
<feature type="transmembrane region" description="Helical" evidence="19">
    <location>
        <begin position="915"/>
        <end position="938"/>
    </location>
</feature>
<feature type="compositionally biased region" description="Low complexity" evidence="21">
    <location>
        <begin position="1879"/>
        <end position="1890"/>
    </location>
</feature>
<feature type="region of interest" description="Disordered" evidence="21">
    <location>
        <begin position="1868"/>
        <end position="1918"/>
    </location>
</feature>
<evidence type="ECO:0000256" key="4">
    <source>
        <dbReference type="ARBA" id="ARBA00022475"/>
    </source>
</evidence>
<evidence type="ECO:0000256" key="20">
    <source>
        <dbReference type="SAM" id="Coils"/>
    </source>
</evidence>
<dbReference type="FunFam" id="1.20.120.350:FF:000004">
    <property type="entry name" value="Sodium channel protein"/>
    <property type="match status" value="1"/>
</dbReference>
<dbReference type="InterPro" id="IPR005821">
    <property type="entry name" value="Ion_trans_dom"/>
</dbReference>
<feature type="transmembrane region" description="Helical" evidence="19">
    <location>
        <begin position="1506"/>
        <end position="1526"/>
    </location>
</feature>
<keyword evidence="15" id="KW-0325">Glycoprotein</keyword>
<dbReference type="GO" id="GO:0005248">
    <property type="term" value="F:voltage-gated sodium channel activity"/>
    <property type="evidence" value="ECO:0007669"/>
    <property type="project" value="InterPro"/>
</dbReference>
<keyword evidence="14" id="KW-1015">Disulfide bond</keyword>
<dbReference type="InterPro" id="IPR058542">
    <property type="entry name" value="IQ_SCN5A_C"/>
</dbReference>
<dbReference type="SUPFAM" id="SSF81324">
    <property type="entry name" value="Voltage-gated potassium channels"/>
    <property type="match status" value="4"/>
</dbReference>
<feature type="compositionally biased region" description="Basic and acidic residues" evidence="21">
    <location>
        <begin position="550"/>
        <end position="564"/>
    </location>
</feature>
<evidence type="ECO:0000256" key="9">
    <source>
        <dbReference type="ARBA" id="ARBA00022882"/>
    </source>
</evidence>
<dbReference type="FunFam" id="1.20.5.1190:FF:000001">
    <property type="entry name" value="Sodium channel protein"/>
    <property type="match status" value="1"/>
</dbReference>
<keyword evidence="27" id="KW-1185">Reference proteome</keyword>
<dbReference type="Pfam" id="PF24609">
    <property type="entry name" value="IQ_SCN5A_C"/>
    <property type="match status" value="1"/>
</dbReference>
<dbReference type="GO" id="GO:0001518">
    <property type="term" value="C:voltage-gated sodium channel complex"/>
    <property type="evidence" value="ECO:0007669"/>
    <property type="project" value="UniProtKB-UniRule"/>
</dbReference>
<feature type="compositionally biased region" description="Basic and acidic residues" evidence="21">
    <location>
        <begin position="28"/>
        <end position="41"/>
    </location>
</feature>
<dbReference type="PANTHER" id="PTHR10037">
    <property type="entry name" value="VOLTAGE-GATED CATION CHANNEL CALCIUM AND SODIUM"/>
    <property type="match status" value="1"/>
</dbReference>
<keyword evidence="13 19" id="KW-0472">Membrane</keyword>
<feature type="transmembrane region" description="Helical" evidence="19">
    <location>
        <begin position="169"/>
        <end position="188"/>
    </location>
</feature>
<keyword evidence="20" id="KW-0175">Coiled coil</keyword>
<dbReference type="PRINTS" id="PR00170">
    <property type="entry name" value="NACHANNEL"/>
</dbReference>
<comment type="caution">
    <text evidence="19">Lacks conserved residue(s) required for the propagation of feature annotation.</text>
</comment>
<dbReference type="FunFam" id="1.10.287.70:FF:000006">
    <property type="entry name" value="Sodium channel protein"/>
    <property type="match status" value="1"/>
</dbReference>